<gene>
    <name evidence="2" type="ORF">GZH46_01441</name>
</gene>
<sequence>MGPNRIDVADNNDDDIIESEFVGHQHKHALHRFRRQKKKAPNRDLVISFLPKLRVSIIDRKDLYHRFGKQEQEVLACFDFLDALLAPNPATCSSSLSQRASSPASSTSSSTSSPTCRTRVDPTPLRLHTNVDDSPQSNKVEGQNSNEYQSQSDAHETLADDKGSYNQQLNTTTTTITGSNNIEQQPDEPEQQQQSQQLHNELDSHEVQPYPHSQEPDDDPLSLHQSIISDIIYIEDSIRNLVCSTVIDFETNVKQEVKHSC</sequence>
<feature type="region of interest" description="Disordered" evidence="1">
    <location>
        <begin position="91"/>
        <end position="157"/>
    </location>
</feature>
<keyword evidence="3" id="KW-1185">Reference proteome</keyword>
<evidence type="ECO:0000256" key="1">
    <source>
        <dbReference type="SAM" id="MobiDB-lite"/>
    </source>
</evidence>
<reference evidence="2 3" key="1">
    <citation type="submission" date="2020-10" db="EMBL/GenBank/DDBJ databases">
        <authorList>
            <person name="Klimov P.B."/>
            <person name="Dyachkov S.M."/>
            <person name="Chetverikov P.E."/>
        </authorList>
    </citation>
    <scope>NUCLEOTIDE SEQUENCE [LARGE SCALE GENOMIC DNA]</scope>
    <source>
        <strain evidence="2">BMOC 18-1129-001#AD2665</strain>
        <tissue evidence="2">Entire mites</tissue>
    </source>
</reference>
<name>A0ABQ7S9A6_9ACAR</name>
<feature type="compositionally biased region" description="Polar residues" evidence="1">
    <location>
        <begin position="132"/>
        <end position="152"/>
    </location>
</feature>
<dbReference type="EMBL" id="JAIFTH010000257">
    <property type="protein sequence ID" value="KAG9510025.1"/>
    <property type="molecule type" value="Genomic_DNA"/>
</dbReference>
<dbReference type="Proteomes" id="UP000825002">
    <property type="component" value="Unassembled WGS sequence"/>
</dbReference>
<evidence type="ECO:0000313" key="2">
    <source>
        <dbReference type="EMBL" id="KAG9510025.1"/>
    </source>
</evidence>
<protein>
    <submittedName>
        <fullName evidence="2">Uncharacterized protein</fullName>
    </submittedName>
</protein>
<comment type="caution">
    <text evidence="2">The sequence shown here is derived from an EMBL/GenBank/DDBJ whole genome shotgun (WGS) entry which is preliminary data.</text>
</comment>
<feature type="compositionally biased region" description="Low complexity" evidence="1">
    <location>
        <begin position="91"/>
        <end position="117"/>
    </location>
</feature>
<evidence type="ECO:0000313" key="3">
    <source>
        <dbReference type="Proteomes" id="UP000825002"/>
    </source>
</evidence>
<feature type="region of interest" description="Disordered" evidence="1">
    <location>
        <begin position="177"/>
        <end position="200"/>
    </location>
</feature>
<accession>A0ABQ7S9A6</accession>
<proteinExistence type="predicted"/>
<organism evidence="2 3">
    <name type="scientific">Fragariocoptes setiger</name>
    <dbReference type="NCBI Taxonomy" id="1670756"/>
    <lineage>
        <taxon>Eukaryota</taxon>
        <taxon>Metazoa</taxon>
        <taxon>Ecdysozoa</taxon>
        <taxon>Arthropoda</taxon>
        <taxon>Chelicerata</taxon>
        <taxon>Arachnida</taxon>
        <taxon>Acari</taxon>
        <taxon>Acariformes</taxon>
        <taxon>Trombidiformes</taxon>
        <taxon>Prostigmata</taxon>
        <taxon>Eupodina</taxon>
        <taxon>Eriophyoidea</taxon>
        <taxon>Phytoptidae</taxon>
        <taxon>Fragariocoptes</taxon>
    </lineage>
</organism>